<dbReference type="InterPro" id="IPR035990">
    <property type="entry name" value="TIM_sf"/>
</dbReference>
<dbReference type="Pfam" id="PF00121">
    <property type="entry name" value="TIM"/>
    <property type="match status" value="1"/>
</dbReference>
<comment type="similarity">
    <text evidence="2 9 10">Belongs to the triosephosphate isomerase family.</text>
</comment>
<keyword evidence="8 9" id="KW-0413">Isomerase</keyword>
<dbReference type="UniPathway" id="UPA00109">
    <property type="reaction ID" value="UER00189"/>
</dbReference>
<dbReference type="PROSITE" id="PS51440">
    <property type="entry name" value="TIM_2"/>
    <property type="match status" value="1"/>
</dbReference>
<feature type="active site" description="Proton acceptor" evidence="9">
    <location>
        <position position="169"/>
    </location>
</feature>
<comment type="pathway">
    <text evidence="1 9 10">Carbohydrate degradation; glycolysis; D-glyceraldehyde 3-phosphate from glycerone phosphate: step 1/1.</text>
</comment>
<feature type="binding site" evidence="9">
    <location>
        <position position="175"/>
    </location>
    <ligand>
        <name>substrate</name>
    </ligand>
</feature>
<dbReference type="InterPro" id="IPR000652">
    <property type="entry name" value="Triosephosphate_isomerase"/>
</dbReference>
<dbReference type="InterPro" id="IPR013785">
    <property type="entry name" value="Aldolase_TIM"/>
</dbReference>
<organism evidence="11 12">
    <name type="scientific">Staphylococcus massiliensis S46</name>
    <dbReference type="NCBI Taxonomy" id="1229783"/>
    <lineage>
        <taxon>Bacteria</taxon>
        <taxon>Bacillati</taxon>
        <taxon>Bacillota</taxon>
        <taxon>Bacilli</taxon>
        <taxon>Bacillales</taxon>
        <taxon>Staphylococcaceae</taxon>
        <taxon>Staphylococcus</taxon>
    </lineage>
</organism>
<dbReference type="GO" id="GO:0005829">
    <property type="term" value="C:cytosol"/>
    <property type="evidence" value="ECO:0007669"/>
    <property type="project" value="TreeGrafter"/>
</dbReference>
<dbReference type="PANTHER" id="PTHR21139">
    <property type="entry name" value="TRIOSEPHOSPHATE ISOMERASE"/>
    <property type="match status" value="1"/>
</dbReference>
<feature type="binding site" evidence="9">
    <location>
        <position position="215"/>
    </location>
    <ligand>
        <name>substrate</name>
    </ligand>
</feature>
<dbReference type="InterPro" id="IPR020861">
    <property type="entry name" value="Triosephosphate_isomerase_AS"/>
</dbReference>
<dbReference type="Gene3D" id="3.20.20.70">
    <property type="entry name" value="Aldolase class I"/>
    <property type="match status" value="1"/>
</dbReference>
<comment type="subcellular location">
    <subcellularLocation>
        <location evidence="9 10">Cytoplasm</location>
    </subcellularLocation>
</comment>
<dbReference type="GO" id="GO:0004807">
    <property type="term" value="F:triose-phosphate isomerase activity"/>
    <property type="evidence" value="ECO:0007669"/>
    <property type="project" value="UniProtKB-UniRule"/>
</dbReference>
<keyword evidence="5 9" id="KW-0312">Gluconeogenesis</keyword>
<dbReference type="eggNOG" id="COG0149">
    <property type="taxonomic scope" value="Bacteria"/>
</dbReference>
<dbReference type="EC" id="5.3.1.1" evidence="3 9"/>
<evidence type="ECO:0000313" key="12">
    <source>
        <dbReference type="Proteomes" id="UP000009885"/>
    </source>
</evidence>
<evidence type="ECO:0000256" key="7">
    <source>
        <dbReference type="ARBA" id="ARBA00023152"/>
    </source>
</evidence>
<feature type="binding site" evidence="9">
    <location>
        <begin position="236"/>
        <end position="237"/>
    </location>
    <ligand>
        <name>substrate</name>
    </ligand>
</feature>
<proteinExistence type="inferred from homology"/>
<dbReference type="PROSITE" id="PS00171">
    <property type="entry name" value="TIM_1"/>
    <property type="match status" value="1"/>
</dbReference>
<sequence>MRKPIIAGNWKMHKTVSEAKSFMKDLPELPDQNEVESVVCAPTIQLDALVTLSKEGVAKNLKIGAQNAYFEDEGAFTGETSPHALEDLGISYVVLGHSERRSLFHETDEEVNKKAHAVFNHNMTPIICVGESDEERENGKANDVVADQVKKALEGLFEEQVKQVVIAYEPVWAIGTGKSANADDANEMCAAIRQTIADITSEDISNEVRLQYGGSVKPANIKEFMAKSDIDGALVGGASLKVEDFVGLLEGAK</sequence>
<evidence type="ECO:0000256" key="8">
    <source>
        <dbReference type="ARBA" id="ARBA00023235"/>
    </source>
</evidence>
<dbReference type="AlphaFoldDB" id="K9AMH0"/>
<dbReference type="PANTHER" id="PTHR21139:SF42">
    <property type="entry name" value="TRIOSEPHOSPHATE ISOMERASE"/>
    <property type="match status" value="1"/>
</dbReference>
<dbReference type="Proteomes" id="UP000009885">
    <property type="component" value="Unassembled WGS sequence"/>
</dbReference>
<evidence type="ECO:0000256" key="5">
    <source>
        <dbReference type="ARBA" id="ARBA00022432"/>
    </source>
</evidence>
<evidence type="ECO:0000256" key="2">
    <source>
        <dbReference type="ARBA" id="ARBA00007422"/>
    </source>
</evidence>
<evidence type="ECO:0000256" key="6">
    <source>
        <dbReference type="ARBA" id="ARBA00022490"/>
    </source>
</evidence>
<evidence type="ECO:0000256" key="10">
    <source>
        <dbReference type="RuleBase" id="RU363013"/>
    </source>
</evidence>
<evidence type="ECO:0000256" key="1">
    <source>
        <dbReference type="ARBA" id="ARBA00004680"/>
    </source>
</evidence>
<dbReference type="HAMAP" id="MF_00147_B">
    <property type="entry name" value="TIM_B"/>
    <property type="match status" value="1"/>
</dbReference>
<evidence type="ECO:0000256" key="4">
    <source>
        <dbReference type="ARBA" id="ARBA00019397"/>
    </source>
</evidence>
<feature type="active site" description="Electrophile" evidence="9">
    <location>
        <position position="97"/>
    </location>
</feature>
<evidence type="ECO:0000256" key="9">
    <source>
        <dbReference type="HAMAP-Rule" id="MF_00147"/>
    </source>
</evidence>
<comment type="subunit">
    <text evidence="9 10">Homodimer.</text>
</comment>
<comment type="pathway">
    <text evidence="9 10">Carbohydrate biosynthesis; gluconeogenesis.</text>
</comment>
<name>K9AMH0_9STAP</name>
<comment type="function">
    <text evidence="9">Involved in the gluconeogenesis. Catalyzes stereospecifically the conversion of dihydroxyacetone phosphate (DHAP) to D-glyceraldehyde-3-phosphate (G3P).</text>
</comment>
<dbReference type="CDD" id="cd00311">
    <property type="entry name" value="TIM"/>
    <property type="match status" value="1"/>
</dbReference>
<dbReference type="FunFam" id="3.20.20.70:FF:000016">
    <property type="entry name" value="Triosephosphate isomerase"/>
    <property type="match status" value="1"/>
</dbReference>
<dbReference type="EMBL" id="AMSQ01000006">
    <property type="protein sequence ID" value="EKU48484.1"/>
    <property type="molecule type" value="Genomic_DNA"/>
</dbReference>
<dbReference type="STRING" id="1229783.C273_04715"/>
<dbReference type="GO" id="GO:0006096">
    <property type="term" value="P:glycolytic process"/>
    <property type="evidence" value="ECO:0007669"/>
    <property type="project" value="UniProtKB-UniRule"/>
</dbReference>
<dbReference type="GO" id="GO:0019563">
    <property type="term" value="P:glycerol catabolic process"/>
    <property type="evidence" value="ECO:0007669"/>
    <property type="project" value="TreeGrafter"/>
</dbReference>
<feature type="binding site" evidence="9">
    <location>
        <begin position="9"/>
        <end position="11"/>
    </location>
    <ligand>
        <name>substrate</name>
    </ligand>
</feature>
<comment type="caution">
    <text evidence="11">The sequence shown here is derived from an EMBL/GenBank/DDBJ whole genome shotgun (WGS) entry which is preliminary data.</text>
</comment>
<accession>K9AMH0</accession>
<keyword evidence="6 9" id="KW-0963">Cytoplasm</keyword>
<evidence type="ECO:0000313" key="11">
    <source>
        <dbReference type="EMBL" id="EKU48484.1"/>
    </source>
</evidence>
<dbReference type="RefSeq" id="WP_009383033.1">
    <property type="nucleotide sequence ID" value="NZ_AMSQ01000006.1"/>
</dbReference>
<dbReference type="NCBIfam" id="TIGR00419">
    <property type="entry name" value="tim"/>
    <property type="match status" value="1"/>
</dbReference>
<evidence type="ECO:0000256" key="3">
    <source>
        <dbReference type="ARBA" id="ARBA00011940"/>
    </source>
</evidence>
<dbReference type="InterPro" id="IPR022896">
    <property type="entry name" value="TrioseP_Isoase_bac/euk"/>
</dbReference>
<keyword evidence="12" id="KW-1185">Reference proteome</keyword>
<keyword evidence="7 9" id="KW-0324">Glycolysis</keyword>
<dbReference type="SUPFAM" id="SSF51351">
    <property type="entry name" value="Triosephosphate isomerase (TIM)"/>
    <property type="match status" value="1"/>
</dbReference>
<gene>
    <name evidence="9 11" type="primary">tpiA</name>
    <name evidence="11" type="ORF">C273_04715</name>
</gene>
<dbReference type="GO" id="GO:0006094">
    <property type="term" value="P:gluconeogenesis"/>
    <property type="evidence" value="ECO:0007669"/>
    <property type="project" value="UniProtKB-UniRule"/>
</dbReference>
<reference evidence="11 12" key="1">
    <citation type="journal article" date="2013" name="Genome Announc.">
        <title>Genome Sequence of Staphylococcus massiliensis Strain S46, Isolated from the Surface of Healthy Human Skin.</title>
        <authorList>
            <person name="Srivastav R."/>
            <person name="Singh A."/>
            <person name="Jangir P.K."/>
            <person name="Kumari C."/>
            <person name="Muduli S."/>
            <person name="Sharma R."/>
        </authorList>
    </citation>
    <scope>NUCLEOTIDE SEQUENCE [LARGE SCALE GENOMIC DNA]</scope>
    <source>
        <strain evidence="11 12">S46</strain>
    </source>
</reference>
<dbReference type="UniPathway" id="UPA00138"/>
<dbReference type="GO" id="GO:0046166">
    <property type="term" value="P:glyceraldehyde-3-phosphate biosynthetic process"/>
    <property type="evidence" value="ECO:0007669"/>
    <property type="project" value="TreeGrafter"/>
</dbReference>
<protein>
    <recommendedName>
        <fullName evidence="4 9">Triosephosphate isomerase</fullName>
        <shortName evidence="9">TIM</shortName>
        <shortName evidence="9">TPI</shortName>
        <ecNumber evidence="3 9">5.3.1.1</ecNumber>
    </recommendedName>
    <alternativeName>
        <fullName evidence="9">Triose-phosphate isomerase</fullName>
    </alternativeName>
</protein>
<dbReference type="PATRIC" id="fig|1229783.3.peg.951"/>
<dbReference type="OrthoDB" id="9809429at2"/>
<comment type="catalytic activity">
    <reaction evidence="9 10">
        <text>D-glyceraldehyde 3-phosphate = dihydroxyacetone phosphate</text>
        <dbReference type="Rhea" id="RHEA:18585"/>
        <dbReference type="ChEBI" id="CHEBI:57642"/>
        <dbReference type="ChEBI" id="CHEBI:59776"/>
        <dbReference type="EC" id="5.3.1.1"/>
    </reaction>
</comment>